<sequence>MNKESLIEELKETLVTNSDLSFLASLDESTLEKVHKEIHDYIHRTEELQKPVFKVMAVATQFIPNFIIAKLAHDYLTPYIIAQVVIYMDPKAAAKIGKSLRIDYMGQVALYASPEITARIGNLMESPIVAQVVKDLSLKNFNAKLGELADLLDDKMMVEIIKVLRDGKIVGNIAHAMVNQDKIVRIIPQMPGDVRSGARAQLQALGNPLADKF</sequence>
<dbReference type="PATRIC" id="fig|869212.3.peg.953"/>
<dbReference type="Proteomes" id="UP000006048">
    <property type="component" value="Chromosome"/>
</dbReference>
<organism evidence="1 2">
    <name type="scientific">Turneriella parva (strain ATCC BAA-1111 / DSM 21527 / NCTC 11395 / H)</name>
    <name type="common">Leptospira parva</name>
    <dbReference type="NCBI Taxonomy" id="869212"/>
    <lineage>
        <taxon>Bacteria</taxon>
        <taxon>Pseudomonadati</taxon>
        <taxon>Spirochaetota</taxon>
        <taxon>Spirochaetia</taxon>
        <taxon>Leptospirales</taxon>
        <taxon>Leptospiraceae</taxon>
        <taxon>Turneriella</taxon>
    </lineage>
</organism>
<dbReference type="SUPFAM" id="SSF158791">
    <property type="entry name" value="MgtE N-terminal domain-like"/>
    <property type="match status" value="1"/>
</dbReference>
<dbReference type="KEGG" id="tpx:Turpa_0976"/>
<reference evidence="1 2" key="1">
    <citation type="submission" date="2012-06" db="EMBL/GenBank/DDBJ databases">
        <title>The complete chromosome of genome of Turneriella parva DSM 21527.</title>
        <authorList>
            <consortium name="US DOE Joint Genome Institute (JGI-PGF)"/>
            <person name="Lucas S."/>
            <person name="Han J."/>
            <person name="Lapidus A."/>
            <person name="Bruce D."/>
            <person name="Goodwin L."/>
            <person name="Pitluck S."/>
            <person name="Peters L."/>
            <person name="Kyrpides N."/>
            <person name="Mavromatis K."/>
            <person name="Ivanova N."/>
            <person name="Mikhailova N."/>
            <person name="Chertkov O."/>
            <person name="Detter J.C."/>
            <person name="Tapia R."/>
            <person name="Han C."/>
            <person name="Land M."/>
            <person name="Hauser L."/>
            <person name="Markowitz V."/>
            <person name="Cheng J.-F."/>
            <person name="Hugenholtz P."/>
            <person name="Woyke T."/>
            <person name="Wu D."/>
            <person name="Gronow S."/>
            <person name="Wellnitz S."/>
            <person name="Brambilla E."/>
            <person name="Klenk H.-P."/>
            <person name="Eisen J.A."/>
        </authorList>
    </citation>
    <scope>NUCLEOTIDE SEQUENCE [LARGE SCALE GENOMIC DNA]</scope>
    <source>
        <strain evidence="2">ATCC BAA-1111 / DSM 21527 / NCTC 11395 / H</strain>
    </source>
</reference>
<evidence type="ECO:0000313" key="2">
    <source>
        <dbReference type="Proteomes" id="UP000006048"/>
    </source>
</evidence>
<dbReference type="AlphaFoldDB" id="I4B2W8"/>
<protein>
    <recommendedName>
        <fullName evidence="3">MgtE intracellular region</fullName>
    </recommendedName>
</protein>
<proteinExistence type="predicted"/>
<dbReference type="EMBL" id="CP002959">
    <property type="protein sequence ID" value="AFM11625.1"/>
    <property type="molecule type" value="Genomic_DNA"/>
</dbReference>
<dbReference type="STRING" id="869212.Turpa_0976"/>
<evidence type="ECO:0008006" key="3">
    <source>
        <dbReference type="Google" id="ProtNLM"/>
    </source>
</evidence>
<dbReference type="HOGENOM" id="CLU_1293887_0_0_12"/>
<name>I4B2W8_TURPD</name>
<evidence type="ECO:0000313" key="1">
    <source>
        <dbReference type="EMBL" id="AFM11625.1"/>
    </source>
</evidence>
<dbReference type="RefSeq" id="WP_014802143.1">
    <property type="nucleotide sequence ID" value="NC_018020.1"/>
</dbReference>
<gene>
    <name evidence="1" type="ordered locus">Turpa_0976</name>
</gene>
<keyword evidence="2" id="KW-1185">Reference proteome</keyword>
<accession>I4B2W8</accession>